<sequence>HGSERTVIVGPGILVGLACKNAILIVEFAKDKQAEGM</sequence>
<name>F3GRU5_PSESJ</name>
<feature type="non-terminal residue" evidence="1">
    <location>
        <position position="37"/>
    </location>
</feature>
<reference evidence="1 2" key="1">
    <citation type="journal article" date="2011" name="PLoS Pathog.">
        <title>Dynamic evolution of pathogenicity revealed by sequencing and comparative genomics of 19 Pseudomonas syringae isolates.</title>
        <authorList>
            <person name="Baltrus D.A."/>
            <person name="Nishimura M.T."/>
            <person name="Romanchuk A."/>
            <person name="Chang J.H."/>
            <person name="Mukhtar M.S."/>
            <person name="Cherkis K."/>
            <person name="Roach J."/>
            <person name="Grant S.R."/>
            <person name="Jones C.D."/>
            <person name="Dangl J.L."/>
        </authorList>
    </citation>
    <scope>NUCLEOTIDE SEQUENCE [LARGE SCALE GENOMIC DNA]</scope>
    <source>
        <strain evidence="1 2">1704B</strain>
    </source>
</reference>
<protein>
    <submittedName>
        <fullName evidence="1">Uncharacterized protein</fullName>
    </submittedName>
</protein>
<comment type="caution">
    <text evidence="1">The sequence shown here is derived from an EMBL/GenBank/DDBJ whole genome shotgun (WGS) entry which is preliminary data.</text>
</comment>
<gene>
    <name evidence="1" type="ORF">PSYPI_48330</name>
</gene>
<accession>F3GRU5</accession>
<dbReference type="HOGENOM" id="CLU_3352951_0_0_6"/>
<feature type="non-terminal residue" evidence="1">
    <location>
        <position position="1"/>
    </location>
</feature>
<dbReference type="EMBL" id="AEAI01004731">
    <property type="protein sequence ID" value="EGH49798.1"/>
    <property type="molecule type" value="Genomic_DNA"/>
</dbReference>
<evidence type="ECO:0000313" key="1">
    <source>
        <dbReference type="EMBL" id="EGH49798.1"/>
    </source>
</evidence>
<proteinExistence type="predicted"/>
<dbReference type="AlphaFoldDB" id="F3GRU5"/>
<evidence type="ECO:0000313" key="2">
    <source>
        <dbReference type="Proteomes" id="UP000004986"/>
    </source>
</evidence>
<keyword evidence="2" id="KW-1185">Reference proteome</keyword>
<dbReference type="Proteomes" id="UP000004986">
    <property type="component" value="Unassembled WGS sequence"/>
</dbReference>
<organism evidence="1 2">
    <name type="scientific">Pseudomonas syringae pv. pisi str. 1704B</name>
    <dbReference type="NCBI Taxonomy" id="629263"/>
    <lineage>
        <taxon>Bacteria</taxon>
        <taxon>Pseudomonadati</taxon>
        <taxon>Pseudomonadota</taxon>
        <taxon>Gammaproteobacteria</taxon>
        <taxon>Pseudomonadales</taxon>
        <taxon>Pseudomonadaceae</taxon>
        <taxon>Pseudomonas</taxon>
        <taxon>Pseudomonas syringae</taxon>
    </lineage>
</organism>